<protein>
    <submittedName>
        <fullName evidence="5">Transcriptional regulator, MarR family</fullName>
    </submittedName>
</protein>
<evidence type="ECO:0000259" key="4">
    <source>
        <dbReference type="PROSITE" id="PS50995"/>
    </source>
</evidence>
<accession>A0A1X6WPG6</accession>
<dbReference type="SMART" id="SM00347">
    <property type="entry name" value="HTH_MARR"/>
    <property type="match status" value="1"/>
</dbReference>
<dbReference type="InterPro" id="IPR036388">
    <property type="entry name" value="WH-like_DNA-bd_sf"/>
</dbReference>
<dbReference type="SUPFAM" id="SSF46785">
    <property type="entry name" value="Winged helix' DNA-binding domain"/>
    <property type="match status" value="1"/>
</dbReference>
<dbReference type="PROSITE" id="PS50995">
    <property type="entry name" value="HTH_MARR_2"/>
    <property type="match status" value="1"/>
</dbReference>
<proteinExistence type="predicted"/>
<reference evidence="6" key="1">
    <citation type="submission" date="2017-02" db="EMBL/GenBank/DDBJ databases">
        <authorList>
            <person name="Dridi B."/>
        </authorList>
    </citation>
    <scope>NUCLEOTIDE SEQUENCE [LARGE SCALE GENOMIC DNA]</scope>
    <source>
        <strain evidence="6">bH819</strain>
    </source>
</reference>
<dbReference type="RefSeq" id="WP_086951777.1">
    <property type="nucleotide sequence ID" value="NZ_FWFD01000013.1"/>
</dbReference>
<organism evidence="5 6">
    <name type="scientific">Vagococcus fluvialis bH819</name>
    <dbReference type="NCBI Taxonomy" id="1255619"/>
    <lineage>
        <taxon>Bacteria</taxon>
        <taxon>Bacillati</taxon>
        <taxon>Bacillota</taxon>
        <taxon>Bacilli</taxon>
        <taxon>Lactobacillales</taxon>
        <taxon>Enterococcaceae</taxon>
        <taxon>Vagococcus</taxon>
    </lineage>
</organism>
<dbReference type="PANTHER" id="PTHR35790">
    <property type="entry name" value="HTH-TYPE TRANSCRIPTIONAL REGULATOR PCHR"/>
    <property type="match status" value="1"/>
</dbReference>
<dbReference type="AlphaFoldDB" id="A0A1X6WPG6"/>
<evidence type="ECO:0000313" key="5">
    <source>
        <dbReference type="EMBL" id="SLM86147.1"/>
    </source>
</evidence>
<dbReference type="OrthoDB" id="5358347at2"/>
<evidence type="ECO:0000256" key="2">
    <source>
        <dbReference type="ARBA" id="ARBA00023125"/>
    </source>
</evidence>
<evidence type="ECO:0000256" key="3">
    <source>
        <dbReference type="ARBA" id="ARBA00023163"/>
    </source>
</evidence>
<keyword evidence="3" id="KW-0804">Transcription</keyword>
<evidence type="ECO:0000256" key="1">
    <source>
        <dbReference type="ARBA" id="ARBA00023015"/>
    </source>
</evidence>
<evidence type="ECO:0000313" key="6">
    <source>
        <dbReference type="Proteomes" id="UP000195918"/>
    </source>
</evidence>
<feature type="domain" description="HTH marR-type" evidence="4">
    <location>
        <begin position="4"/>
        <end position="141"/>
    </location>
</feature>
<dbReference type="Gene3D" id="1.10.10.10">
    <property type="entry name" value="Winged helix-like DNA-binding domain superfamily/Winged helix DNA-binding domain"/>
    <property type="match status" value="1"/>
</dbReference>
<gene>
    <name evidence="5" type="ORF">FM121_08665</name>
</gene>
<dbReference type="EMBL" id="FWFD01000013">
    <property type="protein sequence ID" value="SLM86147.1"/>
    <property type="molecule type" value="Genomic_DNA"/>
</dbReference>
<dbReference type="InterPro" id="IPR036390">
    <property type="entry name" value="WH_DNA-bd_sf"/>
</dbReference>
<dbReference type="InterPro" id="IPR052067">
    <property type="entry name" value="Metal_resp_HTH_trans_reg"/>
</dbReference>
<dbReference type="Pfam" id="PF01047">
    <property type="entry name" value="MarR"/>
    <property type="match status" value="1"/>
</dbReference>
<dbReference type="Proteomes" id="UP000195918">
    <property type="component" value="Unassembled WGS sequence"/>
</dbReference>
<keyword evidence="2" id="KW-0238">DNA-binding</keyword>
<keyword evidence="6" id="KW-1185">Reference proteome</keyword>
<dbReference type="GO" id="GO:0003677">
    <property type="term" value="F:DNA binding"/>
    <property type="evidence" value="ECO:0007669"/>
    <property type="project" value="UniProtKB-KW"/>
</dbReference>
<dbReference type="PANTHER" id="PTHR35790:SF4">
    <property type="entry name" value="HTH-TYPE TRANSCRIPTIONAL REGULATOR PCHR"/>
    <property type="match status" value="1"/>
</dbReference>
<name>A0A1X6WPG6_9ENTE</name>
<keyword evidence="1" id="KW-0805">Transcription regulation</keyword>
<dbReference type="GO" id="GO:0003700">
    <property type="term" value="F:DNA-binding transcription factor activity"/>
    <property type="evidence" value="ECO:0007669"/>
    <property type="project" value="InterPro"/>
</dbReference>
<dbReference type="InterPro" id="IPR000835">
    <property type="entry name" value="HTH_MarR-typ"/>
</dbReference>
<sequence length="155" mass="18411">MNELDNMFDDIRIVYEKMAWLNGEKMKKALKGYSASEVHWLEFIGNTPDVNVTKLSDNFFMTRGAMSKATKKLMTKGVIRSFKKESNKKEIYFELTEEGKKIYDIHKKLHQEFKERDKAVFDTIKPEMLKELSLFLTKYDQHLTEMIDKQDLKQQ</sequence>